<dbReference type="RefSeq" id="XP_031924219.1">
    <property type="nucleotide sequence ID" value="XM_032073134.1"/>
</dbReference>
<dbReference type="CDD" id="cd02619">
    <property type="entry name" value="Peptidase_C1"/>
    <property type="match status" value="1"/>
</dbReference>
<keyword evidence="5" id="KW-1185">Reference proteome</keyword>
<protein>
    <recommendedName>
        <fullName evidence="3">Peptidase C1A papain C-terminal domain-containing protein</fullName>
    </recommendedName>
</protein>
<name>A0A5N6ZUS7_9EURO</name>
<evidence type="ECO:0000313" key="5">
    <source>
        <dbReference type="Proteomes" id="UP000326268"/>
    </source>
</evidence>
<dbReference type="GO" id="GO:0008234">
    <property type="term" value="F:cysteine-type peptidase activity"/>
    <property type="evidence" value="ECO:0007669"/>
    <property type="project" value="InterPro"/>
</dbReference>
<dbReference type="InterPro" id="IPR038765">
    <property type="entry name" value="Papain-like_cys_pep_sf"/>
</dbReference>
<dbReference type="OrthoDB" id="640249at2759"/>
<dbReference type="GO" id="GO:0006508">
    <property type="term" value="P:proteolysis"/>
    <property type="evidence" value="ECO:0007669"/>
    <property type="project" value="InterPro"/>
</dbReference>
<dbReference type="PANTHER" id="PTHR12411">
    <property type="entry name" value="CYSTEINE PROTEASE FAMILY C1-RELATED"/>
    <property type="match status" value="1"/>
</dbReference>
<dbReference type="SUPFAM" id="SSF54001">
    <property type="entry name" value="Cysteine proteinases"/>
    <property type="match status" value="1"/>
</dbReference>
<evidence type="ECO:0000256" key="2">
    <source>
        <dbReference type="SAM" id="MobiDB-lite"/>
    </source>
</evidence>
<feature type="compositionally biased region" description="Polar residues" evidence="2">
    <location>
        <begin position="129"/>
        <end position="148"/>
    </location>
</feature>
<feature type="domain" description="Peptidase C1A papain C-terminal" evidence="3">
    <location>
        <begin position="167"/>
        <end position="393"/>
    </location>
</feature>
<feature type="compositionally biased region" description="Basic residues" evidence="2">
    <location>
        <begin position="78"/>
        <end position="89"/>
    </location>
</feature>
<dbReference type="AlphaFoldDB" id="A0A5N6ZUS7"/>
<dbReference type="GeneID" id="43657580"/>
<feature type="region of interest" description="Disordered" evidence="2">
    <location>
        <begin position="78"/>
        <end position="148"/>
    </location>
</feature>
<dbReference type="EMBL" id="ML737746">
    <property type="protein sequence ID" value="KAE8361138.1"/>
    <property type="molecule type" value="Genomic_DNA"/>
</dbReference>
<evidence type="ECO:0000313" key="4">
    <source>
        <dbReference type="EMBL" id="KAE8361138.1"/>
    </source>
</evidence>
<reference evidence="4 5" key="1">
    <citation type="submission" date="2019-04" db="EMBL/GenBank/DDBJ databases">
        <title>Friends and foes A comparative genomics studyof 23 Aspergillus species from section Flavi.</title>
        <authorList>
            <consortium name="DOE Joint Genome Institute"/>
            <person name="Kjaerbolling I."/>
            <person name="Vesth T."/>
            <person name="Frisvad J.C."/>
            <person name="Nybo J.L."/>
            <person name="Theobald S."/>
            <person name="Kildgaard S."/>
            <person name="Isbrandt T."/>
            <person name="Kuo A."/>
            <person name="Sato A."/>
            <person name="Lyhne E.K."/>
            <person name="Kogle M.E."/>
            <person name="Wiebenga A."/>
            <person name="Kun R.S."/>
            <person name="Lubbers R.J."/>
            <person name="Makela M.R."/>
            <person name="Barry K."/>
            <person name="Chovatia M."/>
            <person name="Clum A."/>
            <person name="Daum C."/>
            <person name="Haridas S."/>
            <person name="He G."/>
            <person name="LaButti K."/>
            <person name="Lipzen A."/>
            <person name="Mondo S."/>
            <person name="Riley R."/>
            <person name="Salamov A."/>
            <person name="Simmons B.A."/>
            <person name="Magnuson J.K."/>
            <person name="Henrissat B."/>
            <person name="Mortensen U.H."/>
            <person name="Larsen T.O."/>
            <person name="Devries R.P."/>
            <person name="Grigoriev I.V."/>
            <person name="Machida M."/>
            <person name="Baker S.E."/>
            <person name="Andersen M.R."/>
        </authorList>
    </citation>
    <scope>NUCLEOTIDE SEQUENCE [LARGE SCALE GENOMIC DNA]</scope>
    <source>
        <strain evidence="4 5">CBS 763.97</strain>
    </source>
</reference>
<organism evidence="4 5">
    <name type="scientific">Aspergillus caelatus</name>
    <dbReference type="NCBI Taxonomy" id="61420"/>
    <lineage>
        <taxon>Eukaryota</taxon>
        <taxon>Fungi</taxon>
        <taxon>Dikarya</taxon>
        <taxon>Ascomycota</taxon>
        <taxon>Pezizomycotina</taxon>
        <taxon>Eurotiomycetes</taxon>
        <taxon>Eurotiomycetidae</taxon>
        <taxon>Eurotiales</taxon>
        <taxon>Aspergillaceae</taxon>
        <taxon>Aspergillus</taxon>
        <taxon>Aspergillus subgen. Circumdati</taxon>
    </lineage>
</organism>
<comment type="similarity">
    <text evidence="1">Belongs to the peptidase C1 family.</text>
</comment>
<gene>
    <name evidence="4" type="ORF">BDV27DRAFT_160978</name>
</gene>
<dbReference type="SMART" id="SM00645">
    <property type="entry name" value="Pept_C1"/>
    <property type="match status" value="1"/>
</dbReference>
<dbReference type="Proteomes" id="UP000326268">
    <property type="component" value="Unassembled WGS sequence"/>
</dbReference>
<accession>A0A5N6ZUS7</accession>
<dbReference type="InterPro" id="IPR000668">
    <property type="entry name" value="Peptidase_C1A_C"/>
</dbReference>
<feature type="compositionally biased region" description="Basic residues" evidence="2">
    <location>
        <begin position="99"/>
        <end position="115"/>
    </location>
</feature>
<evidence type="ECO:0000259" key="3">
    <source>
        <dbReference type="SMART" id="SM00645"/>
    </source>
</evidence>
<sequence length="408" mass="47023">MFFKALANATEFNTRLGVGALEIARRTQNGVSNAIGIKKVLPSAVQKLTNRVYDTNKNIVRRVGYGSAKILRRIDRRFHGRRNRKRQAYGRRQPNNKRQAYKRRQLNRNRRPNRKRQPDLSAEDYYKSNGKNQEDPPSSSGLYHSQSACPDLPDHRDHIYEAEDWTLRRRVDLRSSCPPVYDQLKAGSCVANAIAGAFEFISIKQKSHFSPSRLFIWYYGRQMTHPNDRDAVLKNLGMSFREGIKSLAKNSHGVCSEHDWSYEIAEYNPKTKYFVPGAKAAKKPPARAQKHAHQHTTVKYFSFPGKEKKKLKDSLDKGYPFLFLLVPHDGLKRIGGDYGYTLKMPTPDELKKWKGRHGPLAVGYDDAEKVFIVRNSWGAHWGDGGYFYMPYAYLKYCSDIWTIRLVKG</sequence>
<proteinExistence type="inferred from homology"/>
<dbReference type="Gene3D" id="3.90.70.10">
    <property type="entry name" value="Cysteine proteinases"/>
    <property type="match status" value="1"/>
</dbReference>
<dbReference type="Pfam" id="PF00112">
    <property type="entry name" value="Peptidase_C1"/>
    <property type="match status" value="1"/>
</dbReference>
<evidence type="ECO:0000256" key="1">
    <source>
        <dbReference type="ARBA" id="ARBA00008455"/>
    </source>
</evidence>
<dbReference type="InterPro" id="IPR013128">
    <property type="entry name" value="Peptidase_C1A"/>
</dbReference>